<sequence length="101" mass="11823">MNSWFNVFMCFLCSDNDVTPQYASTRTFDPLVGTLGVFADISAFVAESYLSVFQQVEWDSVLYRQIHTWCFRINGFQARTHFERISKQLIRESKMKSSENC</sequence>
<name>A0AA86Q801_9EUKA</name>
<protein>
    <submittedName>
        <fullName evidence="2">Hypothetical_protein</fullName>
    </submittedName>
</protein>
<dbReference type="AlphaFoldDB" id="A0AA86Q801"/>
<keyword evidence="3" id="KW-1185">Reference proteome</keyword>
<evidence type="ECO:0000313" key="1">
    <source>
        <dbReference type="EMBL" id="CAI9950853.1"/>
    </source>
</evidence>
<dbReference type="EMBL" id="CAXDID020000104">
    <property type="protein sequence ID" value="CAL6027184.1"/>
    <property type="molecule type" value="Genomic_DNA"/>
</dbReference>
<evidence type="ECO:0000313" key="3">
    <source>
        <dbReference type="Proteomes" id="UP001642409"/>
    </source>
</evidence>
<reference evidence="2 3" key="2">
    <citation type="submission" date="2024-07" db="EMBL/GenBank/DDBJ databases">
        <authorList>
            <person name="Akdeniz Z."/>
        </authorList>
    </citation>
    <scope>NUCLEOTIDE SEQUENCE [LARGE SCALE GENOMIC DNA]</scope>
</reference>
<accession>A0AA86Q801</accession>
<dbReference type="Proteomes" id="UP001642409">
    <property type="component" value="Unassembled WGS sequence"/>
</dbReference>
<dbReference type="EMBL" id="CATOUU010000819">
    <property type="protein sequence ID" value="CAI9950853.1"/>
    <property type="molecule type" value="Genomic_DNA"/>
</dbReference>
<organism evidence="1">
    <name type="scientific">Hexamita inflata</name>
    <dbReference type="NCBI Taxonomy" id="28002"/>
    <lineage>
        <taxon>Eukaryota</taxon>
        <taxon>Metamonada</taxon>
        <taxon>Diplomonadida</taxon>
        <taxon>Hexamitidae</taxon>
        <taxon>Hexamitinae</taxon>
        <taxon>Hexamita</taxon>
    </lineage>
</organism>
<comment type="caution">
    <text evidence="1">The sequence shown here is derived from an EMBL/GenBank/DDBJ whole genome shotgun (WGS) entry which is preliminary data.</text>
</comment>
<proteinExistence type="predicted"/>
<evidence type="ECO:0000313" key="2">
    <source>
        <dbReference type="EMBL" id="CAL6027184.1"/>
    </source>
</evidence>
<gene>
    <name evidence="2" type="ORF">HINF_LOCUS31201</name>
    <name evidence="1" type="ORF">HINF_LOCUS38498</name>
</gene>
<reference evidence="1" key="1">
    <citation type="submission" date="2023-06" db="EMBL/GenBank/DDBJ databases">
        <authorList>
            <person name="Kurt Z."/>
        </authorList>
    </citation>
    <scope>NUCLEOTIDE SEQUENCE</scope>
</reference>